<evidence type="ECO:0000256" key="1">
    <source>
        <dbReference type="SAM" id="MobiDB-lite"/>
    </source>
</evidence>
<feature type="region of interest" description="Disordered" evidence="1">
    <location>
        <begin position="230"/>
        <end position="307"/>
    </location>
</feature>
<feature type="compositionally biased region" description="Basic and acidic residues" evidence="1">
    <location>
        <begin position="278"/>
        <end position="294"/>
    </location>
</feature>
<dbReference type="EMBL" id="ADGI01000068">
    <property type="protein sequence ID" value="EGV28708.1"/>
    <property type="molecule type" value="Genomic_DNA"/>
</dbReference>
<dbReference type="Pfam" id="PF19775">
    <property type="entry name" value="DUF6261"/>
    <property type="match status" value="1"/>
</dbReference>
<sequence>MEIDFLNLVAVSNGAHFVFIESVCKRLDSETELLKNEYFKKAADALKAAFNEENRYFALSKKSASTDEILAADADRDTLYSAYYRSVKSFLRVSTADLHTAAKTLWQSLVDYGIKPSMQLERETGAIQNLLEDCEQKYSAEVAKLGLQTVLASLKTANAKVSELLYSRTTEQSKQVAGALRKARQQSDEAFKQVRKVANAMATLGSAEALKPFADFVNQLIKRYEDEVLPKKKKADDKKPGDGDKPSDGKKPGDKKPGDGGKTPDGKKPGGDAAKPGDGGDGKDKTGGGKDKPGGKGQGDATVTPKE</sequence>
<protein>
    <submittedName>
        <fullName evidence="2">Uncharacterized protein</fullName>
    </submittedName>
</protein>
<dbReference type="HOGENOM" id="CLU_063447_1_1_10"/>
<reference evidence="2 3" key="1">
    <citation type="submission" date="2011-07" db="EMBL/GenBank/DDBJ databases">
        <title>The Genome Sequence of Prevotella oulorum F0390.</title>
        <authorList>
            <consortium name="The Broad Institute Genome Sequencing Platform"/>
            <consortium name="The Broad Institute Genome Sequencing Center for Infectious Disease"/>
            <person name="Earl A."/>
            <person name="Ward D."/>
            <person name="Feldgarden M."/>
            <person name="Gevers D."/>
            <person name="Izard J."/>
            <person name="Ganesan A."/>
            <person name="Baranova O.V."/>
            <person name="Blanton J.M."/>
            <person name="Tanner A.C."/>
            <person name="Dewhirst F.E."/>
            <person name="Young S.K."/>
            <person name="Zeng Q."/>
            <person name="Gargeya S."/>
            <person name="Fitzgerald M."/>
            <person name="Haas B."/>
            <person name="Abouelleil A."/>
            <person name="Alvarado L."/>
            <person name="Arachchi H.M."/>
            <person name="Berlin A."/>
            <person name="Brown A."/>
            <person name="Chapman S.B."/>
            <person name="Chen Z."/>
            <person name="Dunbar C."/>
            <person name="Freedman E."/>
            <person name="Gearin G."/>
            <person name="Gellesch M."/>
            <person name="Goldberg J."/>
            <person name="Griggs A."/>
            <person name="Gujja S."/>
            <person name="Heiman D."/>
            <person name="Howarth C."/>
            <person name="Larson L."/>
            <person name="Lui A."/>
            <person name="MacDonald P.J.P."/>
            <person name="Mehta T."/>
            <person name="Montmayeur A."/>
            <person name="Murphy C."/>
            <person name="Neiman D."/>
            <person name="Pearson M."/>
            <person name="Priest M."/>
            <person name="Roberts A."/>
            <person name="Saif S."/>
            <person name="Shea T."/>
            <person name="Shenoy N."/>
            <person name="Sisk P."/>
            <person name="Stolte C."/>
            <person name="Sykes S."/>
            <person name="Wortman J."/>
            <person name="Nusbaum C."/>
            <person name="Birren B."/>
        </authorList>
    </citation>
    <scope>NUCLEOTIDE SEQUENCE [LARGE SCALE GENOMIC DNA]</scope>
    <source>
        <strain evidence="2 3">F0390</strain>
    </source>
</reference>
<dbReference type="OrthoDB" id="1452914at2"/>
<organism evidence="2 3">
    <name type="scientific">Segatella oulorum F0390</name>
    <dbReference type="NCBI Taxonomy" id="702438"/>
    <lineage>
        <taxon>Bacteria</taxon>
        <taxon>Pseudomonadati</taxon>
        <taxon>Bacteroidota</taxon>
        <taxon>Bacteroidia</taxon>
        <taxon>Bacteroidales</taxon>
        <taxon>Prevotellaceae</taxon>
        <taxon>Segatella</taxon>
    </lineage>
</organism>
<dbReference type="GeneID" id="95426972"/>
<feature type="compositionally biased region" description="Basic and acidic residues" evidence="1">
    <location>
        <begin position="230"/>
        <end position="270"/>
    </location>
</feature>
<evidence type="ECO:0000313" key="3">
    <source>
        <dbReference type="Proteomes" id="UP000005141"/>
    </source>
</evidence>
<dbReference type="RefSeq" id="WP_004381566.1">
    <property type="nucleotide sequence ID" value="NZ_JH114217.1"/>
</dbReference>
<dbReference type="PATRIC" id="fig|702438.4.peg.2572"/>
<dbReference type="Proteomes" id="UP000005141">
    <property type="component" value="Unassembled WGS sequence"/>
</dbReference>
<name>G1WF64_9BACT</name>
<keyword evidence="3" id="KW-1185">Reference proteome</keyword>
<dbReference type="AlphaFoldDB" id="G1WF64"/>
<accession>G1WF64</accession>
<gene>
    <name evidence="2" type="ORF">HMPREF9431_02465</name>
</gene>
<proteinExistence type="predicted"/>
<dbReference type="InterPro" id="IPR046228">
    <property type="entry name" value="DUF6261"/>
</dbReference>
<comment type="caution">
    <text evidence="2">The sequence shown here is derived from an EMBL/GenBank/DDBJ whole genome shotgun (WGS) entry which is preliminary data.</text>
</comment>
<evidence type="ECO:0000313" key="2">
    <source>
        <dbReference type="EMBL" id="EGV28708.1"/>
    </source>
</evidence>